<dbReference type="Pfam" id="PF00881">
    <property type="entry name" value="Nitroreductase"/>
    <property type="match status" value="1"/>
</dbReference>
<gene>
    <name evidence="4" type="ORF">IAB05_05720</name>
</gene>
<dbReference type="AlphaFoldDB" id="A0A9D1MID4"/>
<dbReference type="PANTHER" id="PTHR43673:SF10">
    <property type="entry name" value="NADH DEHYDROGENASE_NAD(P)H NITROREDUCTASE XCC3605-RELATED"/>
    <property type="match status" value="1"/>
</dbReference>
<dbReference type="CDD" id="cd02136">
    <property type="entry name" value="PnbA_NfnB-like"/>
    <property type="match status" value="1"/>
</dbReference>
<proteinExistence type="inferred from homology"/>
<accession>A0A9D1MID4</accession>
<dbReference type="GO" id="GO:0016491">
    <property type="term" value="F:oxidoreductase activity"/>
    <property type="evidence" value="ECO:0007669"/>
    <property type="project" value="UniProtKB-KW"/>
</dbReference>
<feature type="domain" description="Nitroreductase" evidence="3">
    <location>
        <begin position="9"/>
        <end position="154"/>
    </location>
</feature>
<evidence type="ECO:0000313" key="5">
    <source>
        <dbReference type="Proteomes" id="UP000824094"/>
    </source>
</evidence>
<dbReference type="InterPro" id="IPR029479">
    <property type="entry name" value="Nitroreductase"/>
</dbReference>
<reference evidence="4" key="1">
    <citation type="submission" date="2020-10" db="EMBL/GenBank/DDBJ databases">
        <authorList>
            <person name="Gilroy R."/>
        </authorList>
    </citation>
    <scope>NUCLEOTIDE SEQUENCE</scope>
    <source>
        <strain evidence="4">18911</strain>
    </source>
</reference>
<evidence type="ECO:0000256" key="2">
    <source>
        <dbReference type="ARBA" id="ARBA00023002"/>
    </source>
</evidence>
<dbReference type="Proteomes" id="UP000824094">
    <property type="component" value="Unassembled WGS sequence"/>
</dbReference>
<evidence type="ECO:0000256" key="1">
    <source>
        <dbReference type="ARBA" id="ARBA00007118"/>
    </source>
</evidence>
<organism evidence="4 5">
    <name type="scientific">Candidatus Stercoripulliclostridium merdigallinarum</name>
    <dbReference type="NCBI Taxonomy" id="2840951"/>
    <lineage>
        <taxon>Bacteria</taxon>
        <taxon>Bacillati</taxon>
        <taxon>Bacillota</taxon>
        <taxon>Clostridia</taxon>
        <taxon>Eubacteriales</taxon>
        <taxon>Candidatus Stercoripulliclostridium</taxon>
    </lineage>
</organism>
<evidence type="ECO:0000313" key="4">
    <source>
        <dbReference type="EMBL" id="HIU60872.1"/>
    </source>
</evidence>
<name>A0A9D1MID4_9FIRM</name>
<sequence>MENSVIKAIETRRSVRSFNQKAIPEELLDAVLKAGTYAPTGGGRQSPVIVAVKDAAYRDKIARLNAEVMGKDTDPYYGAPVIILVLADGKANTFVEDGSCVLENMMIAAHSLGLGSVWVHREREVFDSEKGKELLRSWNLPETLRGVGAIALGYPAAALPKAAERKADYIVKI</sequence>
<evidence type="ECO:0000259" key="3">
    <source>
        <dbReference type="Pfam" id="PF00881"/>
    </source>
</evidence>
<reference evidence="4" key="2">
    <citation type="journal article" date="2021" name="PeerJ">
        <title>Extensive microbial diversity within the chicken gut microbiome revealed by metagenomics and culture.</title>
        <authorList>
            <person name="Gilroy R."/>
            <person name="Ravi A."/>
            <person name="Getino M."/>
            <person name="Pursley I."/>
            <person name="Horton D.L."/>
            <person name="Alikhan N.F."/>
            <person name="Baker D."/>
            <person name="Gharbi K."/>
            <person name="Hall N."/>
            <person name="Watson M."/>
            <person name="Adriaenssens E.M."/>
            <person name="Foster-Nyarko E."/>
            <person name="Jarju S."/>
            <person name="Secka A."/>
            <person name="Antonio M."/>
            <person name="Oren A."/>
            <person name="Chaudhuri R.R."/>
            <person name="La Ragione R."/>
            <person name="Hildebrand F."/>
            <person name="Pallen M.J."/>
        </authorList>
    </citation>
    <scope>NUCLEOTIDE SEQUENCE</scope>
    <source>
        <strain evidence="4">18911</strain>
    </source>
</reference>
<keyword evidence="2" id="KW-0560">Oxidoreductase</keyword>
<comment type="caution">
    <text evidence="4">The sequence shown here is derived from an EMBL/GenBank/DDBJ whole genome shotgun (WGS) entry which is preliminary data.</text>
</comment>
<dbReference type="Gene3D" id="3.40.109.10">
    <property type="entry name" value="NADH Oxidase"/>
    <property type="match status" value="1"/>
</dbReference>
<dbReference type="PANTHER" id="PTHR43673">
    <property type="entry name" value="NAD(P)H NITROREDUCTASE YDGI-RELATED"/>
    <property type="match status" value="1"/>
</dbReference>
<dbReference type="EMBL" id="DVNF01000166">
    <property type="protein sequence ID" value="HIU60872.1"/>
    <property type="molecule type" value="Genomic_DNA"/>
</dbReference>
<protein>
    <submittedName>
        <fullName evidence="4">Nitroreductase</fullName>
    </submittedName>
</protein>
<comment type="similarity">
    <text evidence="1">Belongs to the nitroreductase family.</text>
</comment>
<dbReference type="SUPFAM" id="SSF55469">
    <property type="entry name" value="FMN-dependent nitroreductase-like"/>
    <property type="match status" value="1"/>
</dbReference>
<dbReference type="InterPro" id="IPR000415">
    <property type="entry name" value="Nitroreductase-like"/>
</dbReference>